<dbReference type="EMBL" id="JAVRRJ010000010">
    <property type="protein sequence ID" value="KAK5081179.1"/>
    <property type="molecule type" value="Genomic_DNA"/>
</dbReference>
<accession>A0AAN7SUT3</accession>
<reference evidence="1 2" key="1">
    <citation type="submission" date="2023-08" db="EMBL/GenBank/DDBJ databases">
        <title>Black Yeasts Isolated from many extreme environments.</title>
        <authorList>
            <person name="Coleine C."/>
            <person name="Stajich J.E."/>
            <person name="Selbmann L."/>
        </authorList>
    </citation>
    <scope>NUCLEOTIDE SEQUENCE [LARGE SCALE GENOMIC DNA]</scope>
    <source>
        <strain evidence="1 2">CCFEE 5910</strain>
    </source>
</reference>
<evidence type="ECO:0000313" key="2">
    <source>
        <dbReference type="Proteomes" id="UP001309876"/>
    </source>
</evidence>
<feature type="non-terminal residue" evidence="1">
    <location>
        <position position="1"/>
    </location>
</feature>
<dbReference type="AlphaFoldDB" id="A0AAN7SUT3"/>
<comment type="caution">
    <text evidence="1">The sequence shown here is derived from an EMBL/GenBank/DDBJ whole genome shotgun (WGS) entry which is preliminary data.</text>
</comment>
<evidence type="ECO:0000313" key="1">
    <source>
        <dbReference type="EMBL" id="KAK5081179.1"/>
    </source>
</evidence>
<name>A0AAN7SUT3_9EURO</name>
<dbReference type="Proteomes" id="UP001309876">
    <property type="component" value="Unassembled WGS sequence"/>
</dbReference>
<organism evidence="1 2">
    <name type="scientific">Lithohypha guttulata</name>
    <dbReference type="NCBI Taxonomy" id="1690604"/>
    <lineage>
        <taxon>Eukaryota</taxon>
        <taxon>Fungi</taxon>
        <taxon>Dikarya</taxon>
        <taxon>Ascomycota</taxon>
        <taxon>Pezizomycotina</taxon>
        <taxon>Eurotiomycetes</taxon>
        <taxon>Chaetothyriomycetidae</taxon>
        <taxon>Chaetothyriales</taxon>
        <taxon>Trichomeriaceae</taxon>
        <taxon>Lithohypha</taxon>
    </lineage>
</organism>
<sequence length="135" mass="14536">GEVIFYEKAGFQGRGISHTIVWEQVQKIKSPDITGVQDSSWKVNGASLCQLFETEDGTGPAIRFLSYGDNFDGYYYGNSNMHFPHGSEGTRAKSFKCKNFHAINGACQYSSSWVPPPGVASSASSSLPVSTSPSG</sequence>
<proteinExistence type="predicted"/>
<gene>
    <name evidence="1" type="ORF">LTR05_007973</name>
</gene>
<protein>
    <submittedName>
        <fullName evidence="1">Uncharacterized protein</fullName>
    </submittedName>
</protein>
<keyword evidence="2" id="KW-1185">Reference proteome</keyword>